<evidence type="ECO:0000313" key="10">
    <source>
        <dbReference type="Proteomes" id="UP001441944"/>
    </source>
</evidence>
<dbReference type="InterPro" id="IPR055348">
    <property type="entry name" value="DctQ"/>
</dbReference>
<feature type="domain" description="Tripartite ATP-independent periplasmic transporters DctQ component" evidence="8">
    <location>
        <begin position="71"/>
        <end position="180"/>
    </location>
</feature>
<feature type="transmembrane region" description="Helical" evidence="7">
    <location>
        <begin position="207"/>
        <end position="228"/>
    </location>
</feature>
<proteinExistence type="inferred from homology"/>
<comment type="caution">
    <text evidence="9">The sequence shown here is derived from an EMBL/GenBank/DDBJ whole genome shotgun (WGS) entry which is preliminary data.</text>
</comment>
<comment type="subunit">
    <text evidence="7">The complex comprises the extracytoplasmic solute receptor protein and the two transmembrane proteins.</text>
</comment>
<dbReference type="EMBL" id="BAABWU010000002">
    <property type="protein sequence ID" value="GAA6195219.1"/>
    <property type="molecule type" value="Genomic_DNA"/>
</dbReference>
<keyword evidence="10" id="KW-1185">Reference proteome</keyword>
<comment type="caution">
    <text evidence="7">Lacks conserved residue(s) required for the propagation of feature annotation.</text>
</comment>
<dbReference type="Pfam" id="PF04290">
    <property type="entry name" value="DctQ"/>
    <property type="match status" value="1"/>
</dbReference>
<evidence type="ECO:0000256" key="1">
    <source>
        <dbReference type="ARBA" id="ARBA00004651"/>
    </source>
</evidence>
<evidence type="ECO:0000259" key="8">
    <source>
        <dbReference type="Pfam" id="PF04290"/>
    </source>
</evidence>
<keyword evidence="4 7" id="KW-0812">Transmembrane</keyword>
<sequence>MTALWGMGMRDWQPFLGLPLWVWLFVIPTLLALACLTAPSRMERALRPLQALLDRLYLWSGVLAAICMVTILLLIVAQMVARWSSLTFPGSTEYAGYAMAATSFFALAHALTRGAHIRVSIFLNTGHHFGLWLDAVAMWIAAITATYFARFAIKTNIMSEMLNDRTQGQDFTPEWLISALKMFVTAPSQWGKLWAETGGDWVYTPVWLPQLPMSIGTLLLALALWDYLCRLLITRRASITSEAVE</sequence>
<feature type="transmembrane region" description="Helical" evidence="7">
    <location>
        <begin position="131"/>
        <end position="153"/>
    </location>
</feature>
<comment type="function">
    <text evidence="7">Part of the tripartite ATP-independent periplasmic (TRAP) transport system.</text>
</comment>
<feature type="transmembrane region" description="Helical" evidence="7">
    <location>
        <begin position="94"/>
        <end position="111"/>
    </location>
</feature>
<feature type="transmembrane region" description="Helical" evidence="7">
    <location>
        <begin position="56"/>
        <end position="82"/>
    </location>
</feature>
<comment type="subcellular location">
    <subcellularLocation>
        <location evidence="7">Cell inner membrane</location>
        <topology evidence="7">Multi-pass membrane protein</topology>
    </subcellularLocation>
    <subcellularLocation>
        <location evidence="1">Cell membrane</location>
        <topology evidence="1">Multi-pass membrane protein</topology>
    </subcellularLocation>
</comment>
<keyword evidence="5 7" id="KW-1133">Transmembrane helix</keyword>
<evidence type="ECO:0000256" key="2">
    <source>
        <dbReference type="ARBA" id="ARBA00022448"/>
    </source>
</evidence>
<feature type="transmembrane region" description="Helical" evidence="7">
    <location>
        <begin position="20"/>
        <end position="36"/>
    </location>
</feature>
<accession>A0ABQ0AHB7</accession>
<evidence type="ECO:0000256" key="3">
    <source>
        <dbReference type="ARBA" id="ARBA00022475"/>
    </source>
</evidence>
<keyword evidence="3" id="KW-1003">Cell membrane</keyword>
<name>A0ABQ0AHB7_9RHOB</name>
<comment type="similarity">
    <text evidence="7">Belongs to the TRAP transporter small permease family.</text>
</comment>
<organism evidence="9 10">
    <name type="scientific">Pseudophaeobacter arcticus</name>
    <dbReference type="NCBI Taxonomy" id="385492"/>
    <lineage>
        <taxon>Bacteria</taxon>
        <taxon>Pseudomonadati</taxon>
        <taxon>Pseudomonadota</taxon>
        <taxon>Alphaproteobacteria</taxon>
        <taxon>Rhodobacterales</taxon>
        <taxon>Paracoccaceae</taxon>
        <taxon>Pseudophaeobacter</taxon>
    </lineage>
</organism>
<keyword evidence="6 7" id="KW-0472">Membrane</keyword>
<evidence type="ECO:0000256" key="6">
    <source>
        <dbReference type="ARBA" id="ARBA00023136"/>
    </source>
</evidence>
<keyword evidence="7" id="KW-0997">Cell inner membrane</keyword>
<evidence type="ECO:0000256" key="7">
    <source>
        <dbReference type="RuleBase" id="RU369079"/>
    </source>
</evidence>
<gene>
    <name evidence="9" type="ORF">NBRC116598_06630</name>
</gene>
<evidence type="ECO:0000256" key="4">
    <source>
        <dbReference type="ARBA" id="ARBA00022692"/>
    </source>
</evidence>
<dbReference type="Proteomes" id="UP001441944">
    <property type="component" value="Unassembled WGS sequence"/>
</dbReference>
<evidence type="ECO:0000313" key="9">
    <source>
        <dbReference type="EMBL" id="GAA6195219.1"/>
    </source>
</evidence>
<evidence type="ECO:0000256" key="5">
    <source>
        <dbReference type="ARBA" id="ARBA00022989"/>
    </source>
</evidence>
<protein>
    <recommendedName>
        <fullName evidence="7">TRAP transporter small permease protein</fullName>
    </recommendedName>
</protein>
<reference evidence="9 10" key="1">
    <citation type="submission" date="2024-04" db="EMBL/GenBank/DDBJ databases">
        <title>Draft genome sequence of Pseudophaeobacter arcticus NBRC 116598.</title>
        <authorList>
            <person name="Miyakawa T."/>
            <person name="Kusuya Y."/>
            <person name="Miura T."/>
        </authorList>
    </citation>
    <scope>NUCLEOTIDE SEQUENCE [LARGE SCALE GENOMIC DNA]</scope>
    <source>
        <strain evidence="9 10">SU-CL00105</strain>
    </source>
</reference>
<keyword evidence="2 7" id="KW-0813">Transport</keyword>